<dbReference type="OrthoDB" id="2862635at2759"/>
<dbReference type="SUPFAM" id="SSF49899">
    <property type="entry name" value="Concanavalin A-like lectins/glucanases"/>
    <property type="match status" value="1"/>
</dbReference>
<feature type="chain" id="PRO_5017834151" description="Aspergillopepsin-2" evidence="2">
    <location>
        <begin position="18"/>
        <end position="253"/>
    </location>
</feature>
<dbReference type="PANTHER" id="PTHR37536">
    <property type="entry name" value="PUTATIVE (AFU_ORTHOLOGUE AFUA_3G02970)-RELATED"/>
    <property type="match status" value="1"/>
</dbReference>
<dbReference type="EMBL" id="PDLN01000013">
    <property type="protein sequence ID" value="RDW68608.1"/>
    <property type="molecule type" value="Genomic_DNA"/>
</dbReference>
<proteinExistence type="predicted"/>
<evidence type="ECO:0000313" key="3">
    <source>
        <dbReference type="EMBL" id="RDW68608.1"/>
    </source>
</evidence>
<dbReference type="InterPro" id="IPR038656">
    <property type="entry name" value="Peptidase_G1_sf"/>
</dbReference>
<comment type="caution">
    <text evidence="3">The sequence shown here is derived from an EMBL/GenBank/DDBJ whole genome shotgun (WGS) entry which is preliminary data.</text>
</comment>
<evidence type="ECO:0000256" key="1">
    <source>
        <dbReference type="PIRSR" id="PIRSR600250-50"/>
    </source>
</evidence>
<dbReference type="CDD" id="cd13426">
    <property type="entry name" value="Peptidase_G1"/>
    <property type="match status" value="1"/>
</dbReference>
<keyword evidence="4" id="KW-1185">Reference proteome</keyword>
<dbReference type="Pfam" id="PF01828">
    <property type="entry name" value="Peptidase_A4"/>
    <property type="match status" value="1"/>
</dbReference>
<keyword evidence="2" id="KW-0732">Signal</keyword>
<sequence length="253" mass="26351">MKFLLAVLPTLLATAIGAPSPKLNAKARLARSASRQHQSARSAAAANDEYNGSWAGAAVADLNSGEVVTGVSATFTVATPAIPSDVSSSDSYTESTWIGIDGDGCDNLWQSGIDGTIDSNGEISYYAWYEWYPAGTEVFDLGTISAGDVVNVNVTTDGLSKGTATIENVTTGKTASKTMTSTDTLCGLTAEWIMEDLGSLASFGTITFDNAVATTNQRTLSPATAQLMDIENDSNVILTSTTVDSKSVAITYK</sequence>
<gene>
    <name evidence="3" type="ORF">BP5796_09265</name>
</gene>
<dbReference type="PANTHER" id="PTHR37536:SF1">
    <property type="entry name" value="ASPERGILLOPEPSIN, PUTAITVE (AFU_ORTHOLOGUE AFUA_7G01200)"/>
    <property type="match status" value="1"/>
</dbReference>
<evidence type="ECO:0008006" key="5">
    <source>
        <dbReference type="Google" id="ProtNLM"/>
    </source>
</evidence>
<evidence type="ECO:0000256" key="2">
    <source>
        <dbReference type="SAM" id="SignalP"/>
    </source>
</evidence>
<dbReference type="Proteomes" id="UP000256328">
    <property type="component" value="Unassembled WGS sequence"/>
</dbReference>
<name>A0A3D8R3S7_9HELO</name>
<protein>
    <recommendedName>
        <fullName evidence="5">Aspergillopepsin-2</fullName>
    </recommendedName>
</protein>
<feature type="signal peptide" evidence="2">
    <location>
        <begin position="1"/>
        <end position="17"/>
    </location>
</feature>
<accession>A0A3D8R3S7</accession>
<reference evidence="3 4" key="1">
    <citation type="journal article" date="2018" name="IMA Fungus">
        <title>IMA Genome-F 9: Draft genome sequence of Annulohypoxylon stygium, Aspergillus mulundensis, Berkeleyomyces basicola (syn. Thielaviopsis basicola), Ceratocystis smalleyi, two Cercospora beticola strains, Coleophoma cylindrospora, Fusarium fracticaudum, Phialophora cf. hyalina, and Morchella septimelata.</title>
        <authorList>
            <person name="Wingfield B.D."/>
            <person name="Bills G.F."/>
            <person name="Dong Y."/>
            <person name="Huang W."/>
            <person name="Nel W.J."/>
            <person name="Swalarsk-Parry B.S."/>
            <person name="Vaghefi N."/>
            <person name="Wilken P.M."/>
            <person name="An Z."/>
            <person name="de Beer Z.W."/>
            <person name="De Vos L."/>
            <person name="Chen L."/>
            <person name="Duong T.A."/>
            <person name="Gao Y."/>
            <person name="Hammerbacher A."/>
            <person name="Kikkert J.R."/>
            <person name="Li Y."/>
            <person name="Li H."/>
            <person name="Li K."/>
            <person name="Li Q."/>
            <person name="Liu X."/>
            <person name="Ma X."/>
            <person name="Naidoo K."/>
            <person name="Pethybridge S.J."/>
            <person name="Sun J."/>
            <person name="Steenkamp E.T."/>
            <person name="van der Nest M.A."/>
            <person name="van Wyk S."/>
            <person name="Wingfield M.J."/>
            <person name="Xiong C."/>
            <person name="Yue Q."/>
            <person name="Zhang X."/>
        </authorList>
    </citation>
    <scope>NUCLEOTIDE SEQUENCE [LARGE SCALE GENOMIC DNA]</scope>
    <source>
        <strain evidence="3 4">BP5796</strain>
    </source>
</reference>
<dbReference type="InterPro" id="IPR000250">
    <property type="entry name" value="Peptidase_G1"/>
</dbReference>
<organism evidence="3 4">
    <name type="scientific">Coleophoma crateriformis</name>
    <dbReference type="NCBI Taxonomy" id="565419"/>
    <lineage>
        <taxon>Eukaryota</taxon>
        <taxon>Fungi</taxon>
        <taxon>Dikarya</taxon>
        <taxon>Ascomycota</taxon>
        <taxon>Pezizomycotina</taxon>
        <taxon>Leotiomycetes</taxon>
        <taxon>Helotiales</taxon>
        <taxon>Dermateaceae</taxon>
        <taxon>Coleophoma</taxon>
    </lineage>
</organism>
<feature type="active site" description="Proton acceptor" evidence="1">
    <location>
        <position position="195"/>
    </location>
</feature>
<evidence type="ECO:0000313" key="4">
    <source>
        <dbReference type="Proteomes" id="UP000256328"/>
    </source>
</evidence>
<dbReference type="InterPro" id="IPR013320">
    <property type="entry name" value="ConA-like_dom_sf"/>
</dbReference>
<dbReference type="GO" id="GO:0070007">
    <property type="term" value="F:glutamic-type endopeptidase activity"/>
    <property type="evidence" value="ECO:0007669"/>
    <property type="project" value="InterPro"/>
</dbReference>
<dbReference type="GO" id="GO:0006508">
    <property type="term" value="P:proteolysis"/>
    <property type="evidence" value="ECO:0007669"/>
    <property type="project" value="InterPro"/>
</dbReference>
<dbReference type="PRINTS" id="PR00977">
    <property type="entry name" value="SCYTLDPTASE"/>
</dbReference>
<dbReference type="AlphaFoldDB" id="A0A3D8R3S7"/>
<dbReference type="Gene3D" id="2.60.120.700">
    <property type="entry name" value="Peptidase G1"/>
    <property type="match status" value="1"/>
</dbReference>